<dbReference type="EMBL" id="BIFT01000002">
    <property type="protein sequence ID" value="GCE29788.1"/>
    <property type="molecule type" value="Genomic_DNA"/>
</dbReference>
<organism evidence="1 2">
    <name type="scientific">Dictyobacter alpinus</name>
    <dbReference type="NCBI Taxonomy" id="2014873"/>
    <lineage>
        <taxon>Bacteria</taxon>
        <taxon>Bacillati</taxon>
        <taxon>Chloroflexota</taxon>
        <taxon>Ktedonobacteria</taxon>
        <taxon>Ktedonobacterales</taxon>
        <taxon>Dictyobacteraceae</taxon>
        <taxon>Dictyobacter</taxon>
    </lineage>
</organism>
<protein>
    <submittedName>
        <fullName evidence="1">Uncharacterized protein</fullName>
    </submittedName>
</protein>
<comment type="caution">
    <text evidence="1">The sequence shown here is derived from an EMBL/GenBank/DDBJ whole genome shotgun (WGS) entry which is preliminary data.</text>
</comment>
<sequence>MCLYLLLNVANVSISERVIAGGVAPGIWECAVNDAANARRGVMWYDKPGRALTRPDSD</sequence>
<dbReference type="AlphaFoldDB" id="A0A402BEG4"/>
<dbReference type="Proteomes" id="UP000287171">
    <property type="component" value="Unassembled WGS sequence"/>
</dbReference>
<keyword evidence="2" id="KW-1185">Reference proteome</keyword>
<dbReference type="RefSeq" id="WP_161982417.1">
    <property type="nucleotide sequence ID" value="NZ_BIFT01000002.1"/>
</dbReference>
<evidence type="ECO:0000313" key="1">
    <source>
        <dbReference type="EMBL" id="GCE29788.1"/>
    </source>
</evidence>
<reference evidence="2" key="1">
    <citation type="submission" date="2018-12" db="EMBL/GenBank/DDBJ databases">
        <title>Tengunoibacter tsumagoiensis gen. nov., sp. nov., Dictyobacter kobayashii sp. nov., D. alpinus sp. nov., and D. joshuensis sp. nov. and description of Dictyobacteraceae fam. nov. within the order Ktedonobacterales isolated from Tengu-no-mugimeshi.</title>
        <authorList>
            <person name="Wang C.M."/>
            <person name="Zheng Y."/>
            <person name="Sakai Y."/>
            <person name="Toyoda A."/>
            <person name="Minakuchi Y."/>
            <person name="Abe K."/>
            <person name="Yokota A."/>
            <person name="Yabe S."/>
        </authorList>
    </citation>
    <scope>NUCLEOTIDE SEQUENCE [LARGE SCALE GENOMIC DNA]</scope>
    <source>
        <strain evidence="2">Uno16</strain>
    </source>
</reference>
<accession>A0A402BEG4</accession>
<gene>
    <name evidence="1" type="ORF">KDA_52720</name>
</gene>
<evidence type="ECO:0000313" key="2">
    <source>
        <dbReference type="Proteomes" id="UP000287171"/>
    </source>
</evidence>
<proteinExistence type="predicted"/>
<name>A0A402BEG4_9CHLR</name>